<keyword evidence="4" id="KW-1133">Transmembrane helix</keyword>
<dbReference type="CDD" id="cd00038">
    <property type="entry name" value="CAP_ED"/>
    <property type="match status" value="1"/>
</dbReference>
<evidence type="ECO:0000256" key="2">
    <source>
        <dbReference type="ARBA" id="ARBA00022448"/>
    </source>
</evidence>
<keyword evidence="5" id="KW-0406">Ion transport</keyword>
<proteinExistence type="predicted"/>
<evidence type="ECO:0000256" key="6">
    <source>
        <dbReference type="ARBA" id="ARBA00023136"/>
    </source>
</evidence>
<dbReference type="PROSITE" id="PS50042">
    <property type="entry name" value="CNMP_BINDING_3"/>
    <property type="match status" value="1"/>
</dbReference>
<dbReference type="Gene3D" id="1.10.287.70">
    <property type="match status" value="1"/>
</dbReference>
<sequence length="509" mass="57256">LIALLSYTIVVLPVREAFITSSNDDVIDSIVDFVFVFDIIMTFCAAYEDADGQLVTDPKKVAMNYVQGWFAIDLFASIPFALLLPDADVSTYTAIGKSLKIPRLTLRMLRIMKLMRARRFQKLFYDLEYSPLVHQGLVRCLKLIAMMLIVGHFSACIWYKMGTLSDDSASWINRAWGVGIADTQLPYQYLASLYWAWQTLCTVGYGDIYARSTEELVVSIFIMTIGATVFSYITATVSSMLQASDSESAGYRERMHLVSIFLNEKRLPPKLQARVVREMGAFYRKQRQTPADWIPLMADMSQELRQEVVSAIYHSTIETSSFCKLLTDPNMITDIFAAGESIRVRPGQYIATYGFPVEYWYLIIEGSIAAVSSGNSNIIYQTCPRGSSLGEIGMFLTNVWVYSLRGLKESTLLRVSTQNMFRIIGSYENATKLMLEKAEKDLAILLKAKKQRPIAPVTVPTAIPQETLTRTASLKGIEKVEESQNSSKITAMEESLRKAMKTLEEISGI</sequence>
<keyword evidence="3" id="KW-0812">Transmembrane</keyword>
<dbReference type="GO" id="GO:0005249">
    <property type="term" value="F:voltage-gated potassium channel activity"/>
    <property type="evidence" value="ECO:0007669"/>
    <property type="project" value="InterPro"/>
</dbReference>
<feature type="non-terminal residue" evidence="10">
    <location>
        <position position="1"/>
    </location>
</feature>
<name>A0A0H5RCR6_9EUKA</name>
<dbReference type="Gene3D" id="2.60.120.10">
    <property type="entry name" value="Jelly Rolls"/>
    <property type="match status" value="1"/>
</dbReference>
<evidence type="ECO:0000256" key="8">
    <source>
        <dbReference type="SAM" id="SignalP"/>
    </source>
</evidence>
<protein>
    <recommendedName>
        <fullName evidence="9">Cyclic nucleotide-binding domain-containing protein</fullName>
    </recommendedName>
</protein>
<keyword evidence="8" id="KW-0732">Signal</keyword>
<organism evidence="10">
    <name type="scientific">Spongospora subterranea</name>
    <dbReference type="NCBI Taxonomy" id="70186"/>
    <lineage>
        <taxon>Eukaryota</taxon>
        <taxon>Sar</taxon>
        <taxon>Rhizaria</taxon>
        <taxon>Endomyxa</taxon>
        <taxon>Phytomyxea</taxon>
        <taxon>Plasmodiophorida</taxon>
        <taxon>Plasmodiophoridae</taxon>
        <taxon>Spongospora</taxon>
    </lineage>
</organism>
<accession>A0A0H5RCR6</accession>
<dbReference type="Gene3D" id="1.10.287.630">
    <property type="entry name" value="Helix hairpin bin"/>
    <property type="match status" value="1"/>
</dbReference>
<feature type="chain" id="PRO_5005223159" description="Cyclic nucleotide-binding domain-containing protein" evidence="8">
    <location>
        <begin position="18"/>
        <end position="509"/>
    </location>
</feature>
<evidence type="ECO:0000256" key="7">
    <source>
        <dbReference type="ARBA" id="ARBA00023303"/>
    </source>
</evidence>
<dbReference type="AlphaFoldDB" id="A0A0H5RCR6"/>
<dbReference type="SUPFAM" id="SSF81324">
    <property type="entry name" value="Voltage-gated potassium channels"/>
    <property type="match status" value="1"/>
</dbReference>
<dbReference type="EMBL" id="HACM01010945">
    <property type="protein sequence ID" value="CRZ11387.1"/>
    <property type="molecule type" value="Transcribed_RNA"/>
</dbReference>
<keyword evidence="6" id="KW-0472">Membrane</keyword>
<reference evidence="10" key="1">
    <citation type="submission" date="2015-04" db="EMBL/GenBank/DDBJ databases">
        <title>The genome sequence of the plant pathogenic Rhizarian Plasmodiophora brassicae reveals insights in its biotrophic life cycle and the origin of chitin synthesis.</title>
        <authorList>
            <person name="Schwelm A."/>
            <person name="Fogelqvist J."/>
            <person name="Knaust A."/>
            <person name="Julke S."/>
            <person name="Lilja T."/>
            <person name="Dhandapani V."/>
            <person name="Bonilla-Rosso G."/>
            <person name="Karlsson M."/>
            <person name="Shevchenko A."/>
            <person name="Choi S.R."/>
            <person name="Kim H.G."/>
            <person name="Park J.Y."/>
            <person name="Lim Y.P."/>
            <person name="Ludwig-Muller J."/>
            <person name="Dixelius C."/>
        </authorList>
    </citation>
    <scope>NUCLEOTIDE SEQUENCE</scope>
    <source>
        <tissue evidence="10">Potato root galls</tissue>
    </source>
</reference>
<dbReference type="InterPro" id="IPR003938">
    <property type="entry name" value="K_chnl_volt-dep_EAG/ELK/ERG"/>
</dbReference>
<evidence type="ECO:0000256" key="5">
    <source>
        <dbReference type="ARBA" id="ARBA00023065"/>
    </source>
</evidence>
<dbReference type="GO" id="GO:0016020">
    <property type="term" value="C:membrane"/>
    <property type="evidence" value="ECO:0007669"/>
    <property type="project" value="UniProtKB-SubCell"/>
</dbReference>
<dbReference type="InterPro" id="IPR005821">
    <property type="entry name" value="Ion_trans_dom"/>
</dbReference>
<dbReference type="PANTHER" id="PTHR47823">
    <property type="entry name" value="ION_TRANS DOMAIN-CONTAINING PROTEIN"/>
    <property type="match status" value="1"/>
</dbReference>
<dbReference type="InterPro" id="IPR000595">
    <property type="entry name" value="cNMP-bd_dom"/>
</dbReference>
<dbReference type="SUPFAM" id="SSF51206">
    <property type="entry name" value="cAMP-binding domain-like"/>
    <property type="match status" value="1"/>
</dbReference>
<dbReference type="InterPro" id="IPR018490">
    <property type="entry name" value="cNMP-bd_dom_sf"/>
</dbReference>
<evidence type="ECO:0000313" key="10">
    <source>
        <dbReference type="EMBL" id="CRZ11387.1"/>
    </source>
</evidence>
<evidence type="ECO:0000256" key="1">
    <source>
        <dbReference type="ARBA" id="ARBA00004141"/>
    </source>
</evidence>
<dbReference type="PRINTS" id="PR01463">
    <property type="entry name" value="EAGCHANLFMLY"/>
</dbReference>
<dbReference type="PANTHER" id="PTHR47823:SF9">
    <property type="entry name" value="CHROMOSOME UNDETERMINED SCAFFOLD_10, WHOLE GENOME SHOTGUN SEQUENCE"/>
    <property type="match status" value="1"/>
</dbReference>
<feature type="signal peptide" evidence="8">
    <location>
        <begin position="1"/>
        <end position="17"/>
    </location>
</feature>
<evidence type="ECO:0000256" key="4">
    <source>
        <dbReference type="ARBA" id="ARBA00022989"/>
    </source>
</evidence>
<comment type="subcellular location">
    <subcellularLocation>
        <location evidence="1">Membrane</location>
        <topology evidence="1">Multi-pass membrane protein</topology>
    </subcellularLocation>
</comment>
<dbReference type="SMART" id="SM00100">
    <property type="entry name" value="cNMP"/>
    <property type="match status" value="1"/>
</dbReference>
<evidence type="ECO:0000256" key="3">
    <source>
        <dbReference type="ARBA" id="ARBA00022692"/>
    </source>
</evidence>
<dbReference type="InterPro" id="IPR014710">
    <property type="entry name" value="RmlC-like_jellyroll"/>
</dbReference>
<keyword evidence="2" id="KW-0813">Transport</keyword>
<dbReference type="FunFam" id="1.10.287.70:FF:000123">
    <property type="entry name" value="Potassium channel KAT3"/>
    <property type="match status" value="1"/>
</dbReference>
<keyword evidence="7" id="KW-0407">Ion channel</keyword>
<dbReference type="Pfam" id="PF00027">
    <property type="entry name" value="cNMP_binding"/>
    <property type="match status" value="1"/>
</dbReference>
<evidence type="ECO:0000259" key="9">
    <source>
        <dbReference type="PROSITE" id="PS50042"/>
    </source>
</evidence>
<feature type="domain" description="Cyclic nucleotide-binding" evidence="9">
    <location>
        <begin position="328"/>
        <end position="441"/>
    </location>
</feature>
<dbReference type="Pfam" id="PF00520">
    <property type="entry name" value="Ion_trans"/>
    <property type="match status" value="1"/>
</dbReference>